<dbReference type="GO" id="GO:0004721">
    <property type="term" value="F:phosphoprotein phosphatase activity"/>
    <property type="evidence" value="ECO:0007669"/>
    <property type="project" value="TreeGrafter"/>
</dbReference>
<accession>A0A3E3I7V2</accession>
<feature type="transmembrane region" description="Helical" evidence="13">
    <location>
        <begin position="6"/>
        <end position="23"/>
    </location>
</feature>
<proteinExistence type="predicted"/>
<dbReference type="PANTHER" id="PTHR45453:SF1">
    <property type="entry name" value="PHOSPHATE REGULON SENSOR PROTEIN PHOR"/>
    <property type="match status" value="1"/>
</dbReference>
<evidence type="ECO:0000256" key="9">
    <source>
        <dbReference type="ARBA" id="ARBA00022840"/>
    </source>
</evidence>
<dbReference type="SUPFAM" id="SSF47384">
    <property type="entry name" value="Homodimeric domain of signal transducing histidine kinase"/>
    <property type="match status" value="1"/>
</dbReference>
<dbReference type="InterPro" id="IPR036097">
    <property type="entry name" value="HisK_dim/P_sf"/>
</dbReference>
<dbReference type="EC" id="2.7.13.3" evidence="3"/>
<dbReference type="AlphaFoldDB" id="A0A3E3I7V2"/>
<keyword evidence="5" id="KW-0808">Transferase</keyword>
<dbReference type="Gene3D" id="3.30.565.10">
    <property type="entry name" value="Histidine kinase-like ATPase, C-terminal domain"/>
    <property type="match status" value="1"/>
</dbReference>
<evidence type="ECO:0000256" key="6">
    <source>
        <dbReference type="ARBA" id="ARBA00022692"/>
    </source>
</evidence>
<keyword evidence="7" id="KW-0547">Nucleotide-binding</keyword>
<evidence type="ECO:0000256" key="8">
    <source>
        <dbReference type="ARBA" id="ARBA00022777"/>
    </source>
</evidence>
<dbReference type="Pfam" id="PF02518">
    <property type="entry name" value="HATPase_c"/>
    <property type="match status" value="1"/>
</dbReference>
<evidence type="ECO:0000313" key="17">
    <source>
        <dbReference type="Proteomes" id="UP000260812"/>
    </source>
</evidence>
<keyword evidence="12 13" id="KW-0472">Membrane</keyword>
<evidence type="ECO:0000259" key="14">
    <source>
        <dbReference type="PROSITE" id="PS50109"/>
    </source>
</evidence>
<reference evidence="17 18" key="1">
    <citation type="submission" date="2018-08" db="EMBL/GenBank/DDBJ databases">
        <title>A genome reference for cultivated species of the human gut microbiota.</title>
        <authorList>
            <person name="Zou Y."/>
            <person name="Xue W."/>
            <person name="Luo G."/>
        </authorList>
    </citation>
    <scope>NUCLEOTIDE SEQUENCE [LARGE SCALE GENOMIC DNA]</scope>
    <source>
        <strain evidence="16 18">AF26-4BH</strain>
        <strain evidence="15 17">TF05-5AC</strain>
    </source>
</reference>
<dbReference type="OrthoDB" id="9792991at2"/>
<dbReference type="Gene3D" id="1.10.287.130">
    <property type="match status" value="1"/>
</dbReference>
<keyword evidence="11" id="KW-0902">Two-component regulatory system</keyword>
<sequence>MSEAAIIFLLILCIILLFSIILYQRFHFKKGIHARLKEVSDKLEDILISGSDEKVMVFTDDSALMELSGQINLLLEGYQKIKVDYRRSQAASKKMLSNISHDIKTPMTVILGYLEMIRLESPEENELLEKVEEKARKMMELISQFFTLAKLEAGDTSLELSSVSLNECCREAVLDFYELLTQKNFQVEVDIPEQSVCIMGNRDALGRILENLISNAIRYGGDGKYLGVFLHSDEKYVYIDISDKGKGIDKAFSTRIFDRLFTLEDSRNQEIQGNGLGLTIAKSLANQLGGDILLKSDPHILTTFTLKFRKLIY</sequence>
<name>A0A3E3I7V2_9FIRM</name>
<evidence type="ECO:0000313" key="15">
    <source>
        <dbReference type="EMBL" id="RGE62513.1"/>
    </source>
</evidence>
<gene>
    <name evidence="16" type="ORF">DWY69_00435</name>
    <name evidence="15" type="ORF">DXC51_07915</name>
</gene>
<dbReference type="RefSeq" id="WP_102289317.1">
    <property type="nucleotide sequence ID" value="NZ_LT969518.1"/>
</dbReference>
<dbReference type="CDD" id="cd00082">
    <property type="entry name" value="HisKA"/>
    <property type="match status" value="1"/>
</dbReference>
<evidence type="ECO:0000313" key="18">
    <source>
        <dbReference type="Proteomes" id="UP000261166"/>
    </source>
</evidence>
<evidence type="ECO:0000256" key="4">
    <source>
        <dbReference type="ARBA" id="ARBA00022553"/>
    </source>
</evidence>
<dbReference type="PRINTS" id="PR00344">
    <property type="entry name" value="BCTRLSENSOR"/>
</dbReference>
<evidence type="ECO:0000256" key="10">
    <source>
        <dbReference type="ARBA" id="ARBA00022989"/>
    </source>
</evidence>
<keyword evidence="4" id="KW-0597">Phosphoprotein</keyword>
<evidence type="ECO:0000256" key="12">
    <source>
        <dbReference type="ARBA" id="ARBA00023136"/>
    </source>
</evidence>
<keyword evidence="17" id="KW-1185">Reference proteome</keyword>
<comment type="catalytic activity">
    <reaction evidence="1">
        <text>ATP + protein L-histidine = ADP + protein N-phospho-L-histidine.</text>
        <dbReference type="EC" id="2.7.13.3"/>
    </reaction>
</comment>
<evidence type="ECO:0000256" key="3">
    <source>
        <dbReference type="ARBA" id="ARBA00012438"/>
    </source>
</evidence>
<dbReference type="InterPro" id="IPR005467">
    <property type="entry name" value="His_kinase_dom"/>
</dbReference>
<evidence type="ECO:0000256" key="2">
    <source>
        <dbReference type="ARBA" id="ARBA00004370"/>
    </source>
</evidence>
<dbReference type="EMBL" id="QVLU01000001">
    <property type="protein sequence ID" value="RGE74473.1"/>
    <property type="molecule type" value="Genomic_DNA"/>
</dbReference>
<dbReference type="SMART" id="SM00387">
    <property type="entry name" value="HATPase_c"/>
    <property type="match status" value="1"/>
</dbReference>
<dbReference type="InterPro" id="IPR050351">
    <property type="entry name" value="BphY/WalK/GraS-like"/>
</dbReference>
<keyword evidence="6 13" id="KW-0812">Transmembrane</keyword>
<comment type="caution">
    <text evidence="15">The sequence shown here is derived from an EMBL/GenBank/DDBJ whole genome shotgun (WGS) entry which is preliminary data.</text>
</comment>
<dbReference type="GO" id="GO:0005524">
    <property type="term" value="F:ATP binding"/>
    <property type="evidence" value="ECO:0007669"/>
    <property type="project" value="UniProtKB-KW"/>
</dbReference>
<dbReference type="GO" id="GO:0000155">
    <property type="term" value="F:phosphorelay sensor kinase activity"/>
    <property type="evidence" value="ECO:0007669"/>
    <property type="project" value="InterPro"/>
</dbReference>
<dbReference type="SMART" id="SM00388">
    <property type="entry name" value="HisKA"/>
    <property type="match status" value="1"/>
</dbReference>
<protein>
    <recommendedName>
        <fullName evidence="3">histidine kinase</fullName>
        <ecNumber evidence="3">2.7.13.3</ecNumber>
    </recommendedName>
</protein>
<dbReference type="EMBL" id="QVLV01000004">
    <property type="protein sequence ID" value="RGE62513.1"/>
    <property type="molecule type" value="Genomic_DNA"/>
</dbReference>
<keyword evidence="8 15" id="KW-0418">Kinase</keyword>
<organism evidence="15 17">
    <name type="scientific">Eisenbergiella massiliensis</name>
    <dbReference type="NCBI Taxonomy" id="1720294"/>
    <lineage>
        <taxon>Bacteria</taxon>
        <taxon>Bacillati</taxon>
        <taxon>Bacillota</taxon>
        <taxon>Clostridia</taxon>
        <taxon>Lachnospirales</taxon>
        <taxon>Lachnospiraceae</taxon>
        <taxon>Eisenbergiella</taxon>
    </lineage>
</organism>
<evidence type="ECO:0000313" key="16">
    <source>
        <dbReference type="EMBL" id="RGE74473.1"/>
    </source>
</evidence>
<dbReference type="InterPro" id="IPR036890">
    <property type="entry name" value="HATPase_C_sf"/>
</dbReference>
<dbReference type="SUPFAM" id="SSF55874">
    <property type="entry name" value="ATPase domain of HSP90 chaperone/DNA topoisomerase II/histidine kinase"/>
    <property type="match status" value="1"/>
</dbReference>
<dbReference type="PROSITE" id="PS50109">
    <property type="entry name" value="HIS_KIN"/>
    <property type="match status" value="1"/>
</dbReference>
<comment type="subcellular location">
    <subcellularLocation>
        <location evidence="2">Membrane</location>
    </subcellularLocation>
</comment>
<evidence type="ECO:0000256" key="1">
    <source>
        <dbReference type="ARBA" id="ARBA00000085"/>
    </source>
</evidence>
<keyword evidence="9" id="KW-0067">ATP-binding</keyword>
<dbReference type="InterPro" id="IPR004358">
    <property type="entry name" value="Sig_transdc_His_kin-like_C"/>
</dbReference>
<dbReference type="Proteomes" id="UP000261166">
    <property type="component" value="Unassembled WGS sequence"/>
</dbReference>
<dbReference type="GeneID" id="97986805"/>
<dbReference type="Proteomes" id="UP000260812">
    <property type="component" value="Unassembled WGS sequence"/>
</dbReference>
<evidence type="ECO:0000256" key="7">
    <source>
        <dbReference type="ARBA" id="ARBA00022741"/>
    </source>
</evidence>
<dbReference type="PANTHER" id="PTHR45453">
    <property type="entry name" value="PHOSPHATE REGULON SENSOR PROTEIN PHOR"/>
    <property type="match status" value="1"/>
</dbReference>
<dbReference type="InterPro" id="IPR003594">
    <property type="entry name" value="HATPase_dom"/>
</dbReference>
<dbReference type="GO" id="GO:0016036">
    <property type="term" value="P:cellular response to phosphate starvation"/>
    <property type="evidence" value="ECO:0007669"/>
    <property type="project" value="TreeGrafter"/>
</dbReference>
<evidence type="ECO:0000256" key="5">
    <source>
        <dbReference type="ARBA" id="ARBA00022679"/>
    </source>
</evidence>
<dbReference type="InterPro" id="IPR003661">
    <property type="entry name" value="HisK_dim/P_dom"/>
</dbReference>
<dbReference type="FunFam" id="3.30.565.10:FF:000013">
    <property type="entry name" value="Two-component sensor histidine kinase"/>
    <property type="match status" value="1"/>
</dbReference>
<feature type="domain" description="Histidine kinase" evidence="14">
    <location>
        <begin position="98"/>
        <end position="312"/>
    </location>
</feature>
<dbReference type="Pfam" id="PF00512">
    <property type="entry name" value="HisKA"/>
    <property type="match status" value="1"/>
</dbReference>
<keyword evidence="10 13" id="KW-1133">Transmembrane helix</keyword>
<dbReference type="GO" id="GO:0005886">
    <property type="term" value="C:plasma membrane"/>
    <property type="evidence" value="ECO:0007669"/>
    <property type="project" value="TreeGrafter"/>
</dbReference>
<evidence type="ECO:0000256" key="13">
    <source>
        <dbReference type="SAM" id="Phobius"/>
    </source>
</evidence>
<evidence type="ECO:0000256" key="11">
    <source>
        <dbReference type="ARBA" id="ARBA00023012"/>
    </source>
</evidence>